<proteinExistence type="predicted"/>
<protein>
    <submittedName>
        <fullName evidence="3 4">RNA pseudouridine synthase 6, chloroplastic-like</fullName>
    </submittedName>
</protein>
<dbReference type="SUPFAM" id="SSF55120">
    <property type="entry name" value="Pseudouridine synthase"/>
    <property type="match status" value="1"/>
</dbReference>
<feature type="domain" description="Pseudouridine synthase RsuA/RluA-like" evidence="1">
    <location>
        <begin position="212"/>
        <end position="380"/>
    </location>
</feature>
<dbReference type="PANTHER" id="PTHR21600">
    <property type="entry name" value="MITOCHONDRIAL RNA PSEUDOURIDINE SYNTHASE"/>
    <property type="match status" value="1"/>
</dbReference>
<reference evidence="3 4" key="2">
    <citation type="submission" date="2025-05" db="UniProtKB">
        <authorList>
            <consortium name="RefSeq"/>
        </authorList>
    </citation>
    <scope>IDENTIFICATION</scope>
    <source>
        <tissue evidence="3 4">Leaf</tissue>
    </source>
</reference>
<dbReference type="PANTHER" id="PTHR21600:SF52">
    <property type="entry name" value="PSEUDOURIDINE SYNTHASE RSUA_RLUA-LIKE DOMAIN-CONTAINING PROTEIN"/>
    <property type="match status" value="1"/>
</dbReference>
<dbReference type="GeneID" id="110790734"/>
<dbReference type="InterPro" id="IPR020103">
    <property type="entry name" value="PsdUridine_synth_cat_dom_sf"/>
</dbReference>
<name>A0A9R0IKT3_SPIOL</name>
<gene>
    <name evidence="3 4" type="primary">LOC110790734</name>
</gene>
<dbReference type="Proteomes" id="UP000813463">
    <property type="component" value="Chromosome 6"/>
</dbReference>
<dbReference type="RefSeq" id="XP_021851195.2">
    <property type="nucleotide sequence ID" value="XM_021995503.2"/>
</dbReference>
<sequence>MLGNPVIIGGFGIGAVNFGPISTNPTISYHRLIGAPAKFRRLTLADTLVRKGKLAVCCIASAPSAIGNTKYDRLLPYVPTKHPPRVEHLVVLEASPVCDYISRTLNLPPLYVADLIHFGAVYYALVHPKPPATATPEQVQVYEKFTSPHLLKQRQSLEGKTVSEAQKTFRITHIDQHVEVGTYLRVYVHPRRFPRCYEIDWKSRIIAVMESYVILDKPAGTSVGGTSNNIEETCANFATRALGLTSPLLTTHQIDNCTEGCVVMARTEDYCSIFHEKIRDKKVKKYYLALVAAPVSCGIITHYMQPAKLAPRIVSEEYVKGSQLCQLEVLDCKEVPWPNSIIEEKYQINDCGWPAKNFAYECKINLLTGRTHQIRAQLAACGAPLIGDSMYMPAALAELTNPGVFPFGKYKREYSREDDKRIAIENWISLHGKEPSLAIGLQASQISWDDDKYVYEAGSPWWR</sequence>
<evidence type="ECO:0000313" key="2">
    <source>
        <dbReference type="Proteomes" id="UP000813463"/>
    </source>
</evidence>
<dbReference type="Pfam" id="PF00849">
    <property type="entry name" value="PseudoU_synth_2"/>
    <property type="match status" value="1"/>
</dbReference>
<dbReference type="RefSeq" id="XP_021851196.2">
    <property type="nucleotide sequence ID" value="XM_021995504.2"/>
</dbReference>
<dbReference type="CDD" id="cd02869">
    <property type="entry name" value="PseudoU_synth_RluA_like"/>
    <property type="match status" value="1"/>
</dbReference>
<dbReference type="InterPro" id="IPR006145">
    <property type="entry name" value="PsdUridine_synth_RsuA/RluA"/>
</dbReference>
<accession>A0A9R0IKT3</accession>
<evidence type="ECO:0000259" key="1">
    <source>
        <dbReference type="Pfam" id="PF00849"/>
    </source>
</evidence>
<evidence type="ECO:0000313" key="3">
    <source>
        <dbReference type="RefSeq" id="XP_021851195.2"/>
    </source>
</evidence>
<keyword evidence="2" id="KW-1185">Reference proteome</keyword>
<dbReference type="Gene3D" id="3.30.2350.10">
    <property type="entry name" value="Pseudouridine synthase"/>
    <property type="match status" value="1"/>
</dbReference>
<dbReference type="InterPro" id="IPR050188">
    <property type="entry name" value="RluA_PseudoU_synthase"/>
</dbReference>
<evidence type="ECO:0000313" key="4">
    <source>
        <dbReference type="RefSeq" id="XP_021851196.2"/>
    </source>
</evidence>
<organism evidence="2 4">
    <name type="scientific">Spinacia oleracea</name>
    <name type="common">Spinach</name>
    <dbReference type="NCBI Taxonomy" id="3562"/>
    <lineage>
        <taxon>Eukaryota</taxon>
        <taxon>Viridiplantae</taxon>
        <taxon>Streptophyta</taxon>
        <taxon>Embryophyta</taxon>
        <taxon>Tracheophyta</taxon>
        <taxon>Spermatophyta</taxon>
        <taxon>Magnoliopsida</taxon>
        <taxon>eudicotyledons</taxon>
        <taxon>Gunneridae</taxon>
        <taxon>Pentapetalae</taxon>
        <taxon>Caryophyllales</taxon>
        <taxon>Chenopodiaceae</taxon>
        <taxon>Chenopodioideae</taxon>
        <taxon>Anserineae</taxon>
        <taxon>Spinacia</taxon>
    </lineage>
</organism>
<reference evidence="2" key="1">
    <citation type="journal article" date="2021" name="Nat. Commun.">
        <title>Genomic analyses provide insights into spinach domestication and the genetic basis of agronomic traits.</title>
        <authorList>
            <person name="Cai X."/>
            <person name="Sun X."/>
            <person name="Xu C."/>
            <person name="Sun H."/>
            <person name="Wang X."/>
            <person name="Ge C."/>
            <person name="Zhang Z."/>
            <person name="Wang Q."/>
            <person name="Fei Z."/>
            <person name="Jiao C."/>
            <person name="Wang Q."/>
        </authorList>
    </citation>
    <scope>NUCLEOTIDE SEQUENCE [LARGE SCALE GENOMIC DNA]</scope>
    <source>
        <strain evidence="2">cv. Varoflay</strain>
    </source>
</reference>